<dbReference type="KEGG" id="tet:TTHERM_01289140"/>
<evidence type="ECO:0000259" key="6">
    <source>
        <dbReference type="Pfam" id="PF01625"/>
    </source>
</evidence>
<dbReference type="EC" id="1.8.4.11" evidence="2"/>
<feature type="coiled-coil region" evidence="5">
    <location>
        <begin position="171"/>
        <end position="200"/>
    </location>
</feature>
<dbReference type="SUPFAM" id="SSF55068">
    <property type="entry name" value="Peptide methionine sulfoxide reductase"/>
    <property type="match status" value="1"/>
</dbReference>
<dbReference type="PANTHER" id="PTHR43774">
    <property type="entry name" value="PEPTIDE METHIONINE SULFOXIDE REDUCTASE"/>
    <property type="match status" value="1"/>
</dbReference>
<keyword evidence="5" id="KW-0175">Coiled coil</keyword>
<evidence type="ECO:0000256" key="2">
    <source>
        <dbReference type="ARBA" id="ARBA00012502"/>
    </source>
</evidence>
<accession>Q22A27</accession>
<dbReference type="GO" id="GO:0008113">
    <property type="term" value="F:peptide-methionine (S)-S-oxide reductase activity"/>
    <property type="evidence" value="ECO:0007669"/>
    <property type="project" value="UniProtKB-EC"/>
</dbReference>
<evidence type="ECO:0000256" key="1">
    <source>
        <dbReference type="ARBA" id="ARBA00005591"/>
    </source>
</evidence>
<dbReference type="EMBL" id="GG662462">
    <property type="protein sequence ID" value="EAR82152.1"/>
    <property type="molecule type" value="Genomic_DNA"/>
</dbReference>
<organism evidence="7 8">
    <name type="scientific">Tetrahymena thermophila (strain SB210)</name>
    <dbReference type="NCBI Taxonomy" id="312017"/>
    <lineage>
        <taxon>Eukaryota</taxon>
        <taxon>Sar</taxon>
        <taxon>Alveolata</taxon>
        <taxon>Ciliophora</taxon>
        <taxon>Intramacronucleata</taxon>
        <taxon>Oligohymenophorea</taxon>
        <taxon>Hymenostomatida</taxon>
        <taxon>Tetrahymenina</taxon>
        <taxon>Tetrahymenidae</taxon>
        <taxon>Tetrahymena</taxon>
    </lineage>
</organism>
<dbReference type="InParanoid" id="Q22A27"/>
<dbReference type="HOGENOM" id="CLU_031040_10_0_1"/>
<reference evidence="8" key="1">
    <citation type="journal article" date="2006" name="PLoS Biol.">
        <title>Macronuclear genome sequence of the ciliate Tetrahymena thermophila, a model eukaryote.</title>
        <authorList>
            <person name="Eisen J.A."/>
            <person name="Coyne R.S."/>
            <person name="Wu M."/>
            <person name="Wu D."/>
            <person name="Thiagarajan M."/>
            <person name="Wortman J.R."/>
            <person name="Badger J.H."/>
            <person name="Ren Q."/>
            <person name="Amedeo P."/>
            <person name="Jones K.M."/>
            <person name="Tallon L.J."/>
            <person name="Delcher A.L."/>
            <person name="Salzberg S.L."/>
            <person name="Silva J.C."/>
            <person name="Haas B.J."/>
            <person name="Majoros W.H."/>
            <person name="Farzad M."/>
            <person name="Carlton J.M."/>
            <person name="Smith R.K. Jr."/>
            <person name="Garg J."/>
            <person name="Pearlman R.E."/>
            <person name="Karrer K.M."/>
            <person name="Sun L."/>
            <person name="Manning G."/>
            <person name="Elde N.C."/>
            <person name="Turkewitz A.P."/>
            <person name="Asai D.J."/>
            <person name="Wilkes D.E."/>
            <person name="Wang Y."/>
            <person name="Cai H."/>
            <person name="Collins K."/>
            <person name="Stewart B.A."/>
            <person name="Lee S.R."/>
            <person name="Wilamowska K."/>
            <person name="Weinberg Z."/>
            <person name="Ruzzo W.L."/>
            <person name="Wloga D."/>
            <person name="Gaertig J."/>
            <person name="Frankel J."/>
            <person name="Tsao C.-C."/>
            <person name="Gorovsky M.A."/>
            <person name="Keeling P.J."/>
            <person name="Waller R.F."/>
            <person name="Patron N.J."/>
            <person name="Cherry J.M."/>
            <person name="Stover N.A."/>
            <person name="Krieger C.J."/>
            <person name="del Toro C."/>
            <person name="Ryder H.F."/>
            <person name="Williamson S.C."/>
            <person name="Barbeau R.A."/>
            <person name="Hamilton E.P."/>
            <person name="Orias E."/>
        </authorList>
    </citation>
    <scope>NUCLEOTIDE SEQUENCE [LARGE SCALE GENOMIC DNA]</scope>
    <source>
        <strain evidence="8">SB210</strain>
    </source>
</reference>
<proteinExistence type="inferred from homology"/>
<feature type="domain" description="Peptide methionine sulphoxide reductase MsrA" evidence="6">
    <location>
        <begin position="7"/>
        <end position="160"/>
    </location>
</feature>
<dbReference type="GeneID" id="7835737"/>
<dbReference type="PANTHER" id="PTHR43774:SF1">
    <property type="entry name" value="PEPTIDE METHIONINE SULFOXIDE REDUCTASE MSRA 2"/>
    <property type="match status" value="1"/>
</dbReference>
<dbReference type="NCBIfam" id="TIGR00401">
    <property type="entry name" value="msrA"/>
    <property type="match status" value="1"/>
</dbReference>
<evidence type="ECO:0000313" key="7">
    <source>
        <dbReference type="EMBL" id="EAR82152.1"/>
    </source>
</evidence>
<keyword evidence="8" id="KW-1185">Reference proteome</keyword>
<dbReference type="InterPro" id="IPR036509">
    <property type="entry name" value="Met_Sox_Rdtase_MsrA_sf"/>
</dbReference>
<protein>
    <recommendedName>
        <fullName evidence="2">peptide-methionine (S)-S-oxide reductase</fullName>
        <ecNumber evidence="2">1.8.4.11</ecNumber>
    </recommendedName>
    <alternativeName>
        <fullName evidence="4">Peptide-methionine (S)-S-oxide reductase</fullName>
    </alternativeName>
</protein>
<evidence type="ECO:0000313" key="8">
    <source>
        <dbReference type="Proteomes" id="UP000009168"/>
    </source>
</evidence>
<evidence type="ECO:0000256" key="3">
    <source>
        <dbReference type="ARBA" id="ARBA00023002"/>
    </source>
</evidence>
<evidence type="ECO:0000256" key="5">
    <source>
        <dbReference type="SAM" id="Coils"/>
    </source>
</evidence>
<dbReference type="OrthoDB" id="77405at2759"/>
<dbReference type="AlphaFoldDB" id="Q22A27"/>
<dbReference type="HAMAP" id="MF_01401">
    <property type="entry name" value="MsrA"/>
    <property type="match status" value="1"/>
</dbReference>
<name>Q22A27_TETTS</name>
<gene>
    <name evidence="7" type="ORF">TTHERM_01289140</name>
</gene>
<keyword evidence="3" id="KW-0560">Oxidoreductase</keyword>
<sequence>MNNSEVAVLGGGCFWCIYAVFKRVKGVQKVISGFSGGELKNPTYKEVYTGTTGHAEVVQVTFDPEVISYENLLRIYFNVHDPTLLNRQNDEDVGTHYRSVIFYLSEQQQKTALALIKELEESKYYKDPIVTKVDKFEEFYPAEDYHQNYFDINPEQRYCKAVVEPKLKKFLIKYKDYLKQEEEELKQKQLQQEQQQQQQSQQ</sequence>
<dbReference type="STRING" id="312017.Q22A27"/>
<dbReference type="eggNOG" id="KOG1635">
    <property type="taxonomic scope" value="Eukaryota"/>
</dbReference>
<dbReference type="Proteomes" id="UP000009168">
    <property type="component" value="Unassembled WGS sequence"/>
</dbReference>
<evidence type="ECO:0000256" key="4">
    <source>
        <dbReference type="ARBA" id="ARBA00030643"/>
    </source>
</evidence>
<dbReference type="Pfam" id="PF01625">
    <property type="entry name" value="PMSR"/>
    <property type="match status" value="1"/>
</dbReference>
<dbReference type="RefSeq" id="XP_001029816.1">
    <property type="nucleotide sequence ID" value="XM_001029816.1"/>
</dbReference>
<comment type="similarity">
    <text evidence="1">Belongs to the MsrA Met sulfoxide reductase family.</text>
</comment>
<dbReference type="Gene3D" id="3.30.1060.10">
    <property type="entry name" value="Peptide methionine sulphoxide reductase MsrA"/>
    <property type="match status" value="1"/>
</dbReference>
<dbReference type="InterPro" id="IPR002569">
    <property type="entry name" value="Met_Sox_Rdtase_MsrA_dom"/>
</dbReference>
<dbReference type="OMA" id="LFWESHD"/>